<keyword evidence="2" id="KW-0732">Signal</keyword>
<dbReference type="RefSeq" id="WP_305170867.1">
    <property type="nucleotide sequence ID" value="NZ_JAUUUU010000005.1"/>
</dbReference>
<dbReference type="Pfam" id="PF10972">
    <property type="entry name" value="CsiV"/>
    <property type="match status" value="1"/>
</dbReference>
<comment type="caution">
    <text evidence="3">The sequence shown here is derived from an EMBL/GenBank/DDBJ whole genome shotgun (WGS) entry which is preliminary data.</text>
</comment>
<evidence type="ECO:0000256" key="2">
    <source>
        <dbReference type="SAM" id="SignalP"/>
    </source>
</evidence>
<feature type="region of interest" description="Disordered" evidence="1">
    <location>
        <begin position="79"/>
        <end position="107"/>
    </location>
</feature>
<evidence type="ECO:0000313" key="4">
    <source>
        <dbReference type="Proteomes" id="UP001178354"/>
    </source>
</evidence>
<gene>
    <name evidence="3" type="ORF">Q8A57_09505</name>
</gene>
<accession>A0AAW8B9Z8</accession>
<name>A0AAW8B9Z8_9GAMM</name>
<dbReference type="AlphaFoldDB" id="A0AAW8B9Z8"/>
<evidence type="ECO:0000256" key="1">
    <source>
        <dbReference type="SAM" id="MobiDB-lite"/>
    </source>
</evidence>
<dbReference type="Proteomes" id="UP001178354">
    <property type="component" value="Unassembled WGS sequence"/>
</dbReference>
<reference evidence="3" key="1">
    <citation type="journal article" date="2010" name="Int. J. Syst. Evol. Microbiol.">
        <title>Porticoccus litoralis gen. nov., sp. nov., a gammaproteobacterium isolated from the Yellow Sea.</title>
        <authorList>
            <person name="Oh H.M."/>
            <person name="Kim H."/>
            <person name="Kim K.M."/>
            <person name="Min G.S."/>
            <person name="Cho J.C."/>
        </authorList>
    </citation>
    <scope>NUCLEOTIDE SEQUENCE</scope>
    <source>
        <strain evidence="3">DSM 25064</strain>
    </source>
</reference>
<sequence length="315" mass="35297">MKPSFRQTAALLFLLLPTLSLAEETLPWYQVEILVLTQQDLYGDEKHRTDVELSYPQNWLTLEGSELRIPPAPLLESSEVTTELPDNISSDSLDASGPEGISKAEPSTDKAKSFVLLDKKDYELGPENYTLGRASGYRVLLHWAWRQPGLDIDNSPWVLLAGGEQYGEHHELEGSLRIVLNRYLHVQANLWHTRFGQLQPAMPVTETAIEPSDLVADDQQSTVDNAVSPTWPGLPGQPWRETVEAPQSGTNFPESINQADTPAWTFETPKFSINDLVTLNQSTRLQLGELTYLDHPNLGVLVLVNRYENSEENTP</sequence>
<feature type="signal peptide" evidence="2">
    <location>
        <begin position="1"/>
        <end position="22"/>
    </location>
</feature>
<proteinExistence type="predicted"/>
<reference evidence="3" key="2">
    <citation type="submission" date="2023-08" db="EMBL/GenBank/DDBJ databases">
        <authorList>
            <person name="Luo J."/>
        </authorList>
    </citation>
    <scope>NUCLEOTIDE SEQUENCE</scope>
    <source>
        <strain evidence="3">DSM 25064</strain>
    </source>
</reference>
<dbReference type="EMBL" id="JAUUUU010000005">
    <property type="protein sequence ID" value="MDP1521203.1"/>
    <property type="molecule type" value="Genomic_DNA"/>
</dbReference>
<keyword evidence="4" id="KW-1185">Reference proteome</keyword>
<evidence type="ECO:0000313" key="3">
    <source>
        <dbReference type="EMBL" id="MDP1521203.1"/>
    </source>
</evidence>
<dbReference type="InterPro" id="IPR021241">
    <property type="entry name" value="CsiV"/>
</dbReference>
<feature type="chain" id="PRO_5043532648" evidence="2">
    <location>
        <begin position="23"/>
        <end position="315"/>
    </location>
</feature>
<protein>
    <submittedName>
        <fullName evidence="3">CsiV family protein</fullName>
    </submittedName>
</protein>
<organism evidence="3 4">
    <name type="scientific">Porticoccus litoralis</name>
    <dbReference type="NCBI Taxonomy" id="434086"/>
    <lineage>
        <taxon>Bacteria</taxon>
        <taxon>Pseudomonadati</taxon>
        <taxon>Pseudomonadota</taxon>
        <taxon>Gammaproteobacteria</taxon>
        <taxon>Cellvibrionales</taxon>
        <taxon>Porticoccaceae</taxon>
        <taxon>Porticoccus</taxon>
    </lineage>
</organism>